<accession>A0A4Z2HAV7</accession>
<proteinExistence type="predicted"/>
<dbReference type="Proteomes" id="UP000314294">
    <property type="component" value="Unassembled WGS sequence"/>
</dbReference>
<evidence type="ECO:0000313" key="1">
    <source>
        <dbReference type="EMBL" id="TNN62896.1"/>
    </source>
</evidence>
<comment type="caution">
    <text evidence="1">The sequence shown here is derived from an EMBL/GenBank/DDBJ whole genome shotgun (WGS) entry which is preliminary data.</text>
</comment>
<dbReference type="AlphaFoldDB" id="A0A4Z2HAV7"/>
<reference evidence="1 2" key="1">
    <citation type="submission" date="2019-03" db="EMBL/GenBank/DDBJ databases">
        <title>First draft genome of Liparis tanakae, snailfish: a comprehensive survey of snailfish specific genes.</title>
        <authorList>
            <person name="Kim W."/>
            <person name="Song I."/>
            <person name="Jeong J.-H."/>
            <person name="Kim D."/>
            <person name="Kim S."/>
            <person name="Ryu S."/>
            <person name="Song J.Y."/>
            <person name="Lee S.K."/>
        </authorList>
    </citation>
    <scope>NUCLEOTIDE SEQUENCE [LARGE SCALE GENOMIC DNA]</scope>
    <source>
        <tissue evidence="1">Muscle</tissue>
    </source>
</reference>
<sequence length="76" mass="8456">MKAMGGVGPWFPSGVLRVNLLNPRAAQSFQFQQRLPSICPALSRAGSNASHYYRYYAGIFASEWRRVNSKDAYGQG</sequence>
<evidence type="ECO:0000313" key="2">
    <source>
        <dbReference type="Proteomes" id="UP000314294"/>
    </source>
</evidence>
<name>A0A4Z2HAV7_9TELE</name>
<protein>
    <submittedName>
        <fullName evidence="1">Uncharacterized protein</fullName>
    </submittedName>
</protein>
<keyword evidence="2" id="KW-1185">Reference proteome</keyword>
<organism evidence="1 2">
    <name type="scientific">Liparis tanakae</name>
    <name type="common">Tanaka's snailfish</name>
    <dbReference type="NCBI Taxonomy" id="230148"/>
    <lineage>
        <taxon>Eukaryota</taxon>
        <taxon>Metazoa</taxon>
        <taxon>Chordata</taxon>
        <taxon>Craniata</taxon>
        <taxon>Vertebrata</taxon>
        <taxon>Euteleostomi</taxon>
        <taxon>Actinopterygii</taxon>
        <taxon>Neopterygii</taxon>
        <taxon>Teleostei</taxon>
        <taxon>Neoteleostei</taxon>
        <taxon>Acanthomorphata</taxon>
        <taxon>Eupercaria</taxon>
        <taxon>Perciformes</taxon>
        <taxon>Cottioidei</taxon>
        <taxon>Cottales</taxon>
        <taxon>Liparidae</taxon>
        <taxon>Liparis</taxon>
    </lineage>
</organism>
<gene>
    <name evidence="1" type="ORF">EYF80_026848</name>
</gene>
<dbReference type="EMBL" id="SRLO01000284">
    <property type="protein sequence ID" value="TNN62896.1"/>
    <property type="molecule type" value="Genomic_DNA"/>
</dbReference>